<feature type="region of interest" description="Disordered" evidence="1">
    <location>
        <begin position="1"/>
        <end position="43"/>
    </location>
</feature>
<protein>
    <submittedName>
        <fullName evidence="2">Uncharacterized protein</fullName>
    </submittedName>
</protein>
<reference evidence="2 3" key="1">
    <citation type="submission" date="2024-03" db="EMBL/GenBank/DDBJ databases">
        <authorList>
            <person name="Gkanogiannis A."/>
            <person name="Becerra Lopez-Lavalle L."/>
        </authorList>
    </citation>
    <scope>NUCLEOTIDE SEQUENCE [LARGE SCALE GENOMIC DNA]</scope>
</reference>
<dbReference type="EMBL" id="OZ021745">
    <property type="protein sequence ID" value="CAK9313688.1"/>
    <property type="molecule type" value="Genomic_DNA"/>
</dbReference>
<evidence type="ECO:0000313" key="2">
    <source>
        <dbReference type="EMBL" id="CAK9313688.1"/>
    </source>
</evidence>
<feature type="compositionally biased region" description="Polar residues" evidence="1">
    <location>
        <begin position="19"/>
        <end position="39"/>
    </location>
</feature>
<proteinExistence type="predicted"/>
<sequence length="139" mass="15941">MHGTEKKRKKKYRFPKAKTPQNRLSSGKQSITASYFSTHSSKEQGRKELISFYLLLMHAIPKQKEEKRKPNNGRVPEDEPSAHPTSGKAQVKRRKKFAIPRMEAEARTLGFGEEGKQLRGWLISHESINARVENRGISL</sequence>
<dbReference type="Proteomes" id="UP001642487">
    <property type="component" value="Chromosome 11"/>
</dbReference>
<feature type="region of interest" description="Disordered" evidence="1">
    <location>
        <begin position="61"/>
        <end position="96"/>
    </location>
</feature>
<keyword evidence="3" id="KW-1185">Reference proteome</keyword>
<evidence type="ECO:0000256" key="1">
    <source>
        <dbReference type="SAM" id="MobiDB-lite"/>
    </source>
</evidence>
<evidence type="ECO:0000313" key="3">
    <source>
        <dbReference type="Proteomes" id="UP001642487"/>
    </source>
</evidence>
<feature type="compositionally biased region" description="Basic residues" evidence="1">
    <location>
        <begin position="1"/>
        <end position="16"/>
    </location>
</feature>
<organism evidence="2 3">
    <name type="scientific">Citrullus colocynthis</name>
    <name type="common">colocynth</name>
    <dbReference type="NCBI Taxonomy" id="252529"/>
    <lineage>
        <taxon>Eukaryota</taxon>
        <taxon>Viridiplantae</taxon>
        <taxon>Streptophyta</taxon>
        <taxon>Embryophyta</taxon>
        <taxon>Tracheophyta</taxon>
        <taxon>Spermatophyta</taxon>
        <taxon>Magnoliopsida</taxon>
        <taxon>eudicotyledons</taxon>
        <taxon>Gunneridae</taxon>
        <taxon>Pentapetalae</taxon>
        <taxon>rosids</taxon>
        <taxon>fabids</taxon>
        <taxon>Cucurbitales</taxon>
        <taxon>Cucurbitaceae</taxon>
        <taxon>Benincaseae</taxon>
        <taxon>Citrullus</taxon>
    </lineage>
</organism>
<accession>A0ABP0Y404</accession>
<gene>
    <name evidence="2" type="ORF">CITCOLO1_LOCUS5416</name>
</gene>
<feature type="compositionally biased region" description="Basic and acidic residues" evidence="1">
    <location>
        <begin position="62"/>
        <end position="81"/>
    </location>
</feature>
<name>A0ABP0Y404_9ROSI</name>